<dbReference type="EC" id="7.1.1.-" evidence="5"/>
<proteinExistence type="inferred from homology"/>
<keyword evidence="2 5" id="KW-0812">Transmembrane</keyword>
<feature type="transmembrane region" description="Helical" evidence="5">
    <location>
        <begin position="45"/>
        <end position="64"/>
    </location>
</feature>
<comment type="subunit">
    <text evidence="5">NDH-1 is composed of 14 different subunits. Subunits NuoA, H, J, K, L, M, N constitute the membrane sector of the complex.</text>
</comment>
<feature type="transmembrane region" description="Helical" evidence="5">
    <location>
        <begin position="20"/>
        <end position="38"/>
    </location>
</feature>
<feature type="transmembrane region" description="Helical" evidence="5">
    <location>
        <begin position="423"/>
        <end position="448"/>
    </location>
</feature>
<dbReference type="NCBIfam" id="TIGR01770">
    <property type="entry name" value="NDH_I_N"/>
    <property type="match status" value="1"/>
</dbReference>
<sequence length="494" mass="54691">MSAITSQPDALFSLTMAQAILPQLIIAFGIVLGLLLVAWRRTQQIIVCFTALVLVLALIANISLYGTSTTQVTQLLLVDANSSFALSLVLISALVALRMSYRFLKAHIEVHDEYYLLLLLVVFAAGILVTSDHFASLFLGFELLSISLVGLVGYQRESQYSVESGFKYLILSAAASSFMLLGMAFIYSVSGDMSFNANLSNAIYHQQGLGLFFQLGLLLLLSGIVFKLSLAPFHFWTPDVYQGAPTPVTLLMATVSKLAMFVVLVKCFVAQRYLLLENVQLFLISFAIISMLLGNVMALRQQNLKRLLAYSSVAHMGYLLIILIVTSEQSLAFSWQSILFYLAAYTLANLSIFMVIALLQQYSSDAPYQEDILLTDLQGLFWRAPSYGLLMILALLSLAGIPLTMGFIGKFYILSHATIAHAWWLIAILIFASAIALAYYLPIIFKILTAKANDPQHMPLKKQHLIEQALVYALVVISLFFGILPEFVNQFIHS</sequence>
<evidence type="ECO:0000256" key="3">
    <source>
        <dbReference type="ARBA" id="ARBA00022989"/>
    </source>
</evidence>
<dbReference type="GO" id="GO:0008137">
    <property type="term" value="F:NADH dehydrogenase (ubiquinone) activity"/>
    <property type="evidence" value="ECO:0007669"/>
    <property type="project" value="InterPro"/>
</dbReference>
<keyword evidence="5" id="KW-0830">Ubiquinone</keyword>
<dbReference type="Pfam" id="PF00361">
    <property type="entry name" value="Proton_antipo_M"/>
    <property type="match status" value="1"/>
</dbReference>
<reference evidence="9" key="1">
    <citation type="submission" date="2016-10" db="EMBL/GenBank/DDBJ databases">
        <authorList>
            <person name="Varghese N."/>
            <person name="Submissions S."/>
        </authorList>
    </citation>
    <scope>NUCLEOTIDE SEQUENCE [LARGE SCALE GENOMIC DNA]</scope>
    <source>
        <strain evidence="9">CGMCC 1.9127</strain>
    </source>
</reference>
<evidence type="ECO:0000313" key="9">
    <source>
        <dbReference type="Proteomes" id="UP000199297"/>
    </source>
</evidence>
<feature type="transmembrane region" description="Helical" evidence="5">
    <location>
        <begin position="84"/>
        <end position="101"/>
    </location>
</feature>
<gene>
    <name evidence="5" type="primary">nuoN</name>
    <name evidence="8" type="ORF">SAMN05216262_101360</name>
</gene>
<keyword evidence="5" id="KW-1278">Translocase</keyword>
<dbReference type="GO" id="GO:0048038">
    <property type="term" value="F:quinone binding"/>
    <property type="evidence" value="ECO:0007669"/>
    <property type="project" value="UniProtKB-KW"/>
</dbReference>
<dbReference type="GO" id="GO:0012505">
    <property type="term" value="C:endomembrane system"/>
    <property type="evidence" value="ECO:0007669"/>
    <property type="project" value="UniProtKB-SubCell"/>
</dbReference>
<protein>
    <recommendedName>
        <fullName evidence="5">NADH-quinone oxidoreductase subunit N</fullName>
        <ecNumber evidence="5">7.1.1.-</ecNumber>
    </recommendedName>
    <alternativeName>
        <fullName evidence="5">NADH dehydrogenase I subunit N</fullName>
    </alternativeName>
    <alternativeName>
        <fullName evidence="5">NDH-1 subunit N</fullName>
    </alternativeName>
</protein>
<dbReference type="InterPro" id="IPR010096">
    <property type="entry name" value="NADH-Q_OxRdtase_suN/2"/>
</dbReference>
<feature type="transmembrane region" description="Helical" evidence="5">
    <location>
        <begin position="166"/>
        <end position="189"/>
    </location>
</feature>
<dbReference type="GO" id="GO:0005886">
    <property type="term" value="C:plasma membrane"/>
    <property type="evidence" value="ECO:0007669"/>
    <property type="project" value="UniProtKB-SubCell"/>
</dbReference>
<keyword evidence="9" id="KW-1185">Reference proteome</keyword>
<evidence type="ECO:0000256" key="4">
    <source>
        <dbReference type="ARBA" id="ARBA00023136"/>
    </source>
</evidence>
<feature type="domain" description="NADH:quinone oxidoreductase/Mrp antiporter transmembrane" evidence="7">
    <location>
        <begin position="131"/>
        <end position="435"/>
    </location>
</feature>
<accession>A0A1H7H4C1</accession>
<evidence type="ECO:0000259" key="7">
    <source>
        <dbReference type="Pfam" id="PF00361"/>
    </source>
</evidence>
<dbReference type="AlphaFoldDB" id="A0A1H7H4C1"/>
<feature type="transmembrane region" description="Helical" evidence="5">
    <location>
        <begin position="279"/>
        <end position="300"/>
    </location>
</feature>
<evidence type="ECO:0000256" key="2">
    <source>
        <dbReference type="ARBA" id="ARBA00022692"/>
    </source>
</evidence>
<dbReference type="Proteomes" id="UP000199297">
    <property type="component" value="Unassembled WGS sequence"/>
</dbReference>
<feature type="transmembrane region" description="Helical" evidence="5">
    <location>
        <begin position="307"/>
        <end position="326"/>
    </location>
</feature>
<evidence type="ECO:0000313" key="8">
    <source>
        <dbReference type="EMBL" id="SEK43800.1"/>
    </source>
</evidence>
<organism evidence="8 9">
    <name type="scientific">Colwellia chukchiensis</name>
    <dbReference type="NCBI Taxonomy" id="641665"/>
    <lineage>
        <taxon>Bacteria</taxon>
        <taxon>Pseudomonadati</taxon>
        <taxon>Pseudomonadota</taxon>
        <taxon>Gammaproteobacteria</taxon>
        <taxon>Alteromonadales</taxon>
        <taxon>Colwelliaceae</taxon>
        <taxon>Colwellia</taxon>
    </lineage>
</organism>
<evidence type="ECO:0000256" key="5">
    <source>
        <dbReference type="HAMAP-Rule" id="MF_00445"/>
    </source>
</evidence>
<dbReference type="EMBL" id="FOBI01000001">
    <property type="protein sequence ID" value="SEK43800.1"/>
    <property type="molecule type" value="Genomic_DNA"/>
</dbReference>
<dbReference type="STRING" id="641665.GCA_002104455_00345"/>
<evidence type="ECO:0000256" key="6">
    <source>
        <dbReference type="RuleBase" id="RU000320"/>
    </source>
</evidence>
<keyword evidence="3 5" id="KW-1133">Transmembrane helix</keyword>
<keyword evidence="4 5" id="KW-0472">Membrane</keyword>
<comment type="function">
    <text evidence="5">NDH-1 shuttles electrons from NADH, via FMN and iron-sulfur (Fe-S) centers, to quinones in the respiratory chain. The immediate electron acceptor for the enzyme in this species is believed to be ubiquinone. Couples the redox reaction to proton translocation (for every two electrons transferred, four hydrogen ions are translocated across the cytoplasmic membrane), and thus conserves the redox energy in a proton gradient.</text>
</comment>
<dbReference type="HAMAP" id="MF_00445">
    <property type="entry name" value="NDH1_NuoN_1"/>
    <property type="match status" value="1"/>
</dbReference>
<feature type="transmembrane region" description="Helical" evidence="5">
    <location>
        <begin position="338"/>
        <end position="359"/>
    </location>
</feature>
<keyword evidence="5" id="KW-0813">Transport</keyword>
<name>A0A1H7H4C1_9GAMM</name>
<dbReference type="RefSeq" id="WP_085282610.1">
    <property type="nucleotide sequence ID" value="NZ_FOBI01000001.1"/>
</dbReference>
<keyword evidence="5" id="KW-1003">Cell membrane</keyword>
<evidence type="ECO:0000256" key="1">
    <source>
        <dbReference type="ARBA" id="ARBA00004127"/>
    </source>
</evidence>
<comment type="catalytic activity">
    <reaction evidence="5">
        <text>a quinone + NADH + 5 H(+)(in) = a quinol + NAD(+) + 4 H(+)(out)</text>
        <dbReference type="Rhea" id="RHEA:57888"/>
        <dbReference type="ChEBI" id="CHEBI:15378"/>
        <dbReference type="ChEBI" id="CHEBI:24646"/>
        <dbReference type="ChEBI" id="CHEBI:57540"/>
        <dbReference type="ChEBI" id="CHEBI:57945"/>
        <dbReference type="ChEBI" id="CHEBI:132124"/>
    </reaction>
</comment>
<feature type="transmembrane region" description="Helical" evidence="5">
    <location>
        <begin position="250"/>
        <end position="273"/>
    </location>
</feature>
<keyword evidence="5" id="KW-0520">NAD</keyword>
<feature type="transmembrane region" description="Helical" evidence="5">
    <location>
        <begin position="209"/>
        <end position="230"/>
    </location>
</feature>
<keyword evidence="5" id="KW-0874">Quinone</keyword>
<feature type="transmembrane region" description="Helical" evidence="5">
    <location>
        <begin position="380"/>
        <end position="403"/>
    </location>
</feature>
<comment type="subcellular location">
    <subcellularLocation>
        <location evidence="5">Cell membrane</location>
        <topology evidence="5">Multi-pass membrane protein</topology>
    </subcellularLocation>
    <subcellularLocation>
        <location evidence="1">Endomembrane system</location>
        <topology evidence="1">Multi-pass membrane protein</topology>
    </subcellularLocation>
    <subcellularLocation>
        <location evidence="6">Membrane</location>
        <topology evidence="6">Multi-pass membrane protein</topology>
    </subcellularLocation>
</comment>
<feature type="transmembrane region" description="Helical" evidence="5">
    <location>
        <begin position="469"/>
        <end position="488"/>
    </location>
</feature>
<dbReference type="OrthoDB" id="9768329at2"/>
<comment type="similarity">
    <text evidence="5">Belongs to the complex I subunit 2 family.</text>
</comment>
<dbReference type="PANTHER" id="PTHR22773">
    <property type="entry name" value="NADH DEHYDROGENASE"/>
    <property type="match status" value="1"/>
</dbReference>
<dbReference type="GO" id="GO:0042773">
    <property type="term" value="P:ATP synthesis coupled electron transport"/>
    <property type="evidence" value="ECO:0007669"/>
    <property type="project" value="InterPro"/>
</dbReference>
<feature type="transmembrane region" description="Helical" evidence="5">
    <location>
        <begin position="113"/>
        <end position="129"/>
    </location>
</feature>
<dbReference type="InterPro" id="IPR001750">
    <property type="entry name" value="ND/Mrp_TM"/>
</dbReference>
<dbReference type="GO" id="GO:0050136">
    <property type="term" value="F:NADH dehydrogenase (quinone) (non-electrogenic) activity"/>
    <property type="evidence" value="ECO:0007669"/>
    <property type="project" value="UniProtKB-UniRule"/>
</dbReference>